<comment type="caution">
    <text evidence="8">The sequence shown here is derived from an EMBL/GenBank/DDBJ whole genome shotgun (WGS) entry which is preliminary data.</text>
</comment>
<evidence type="ECO:0000256" key="5">
    <source>
        <dbReference type="ARBA" id="ARBA00023136"/>
    </source>
</evidence>
<dbReference type="Pfam" id="PF02683">
    <property type="entry name" value="DsbD_TM"/>
    <property type="match status" value="1"/>
</dbReference>
<organism evidence="8">
    <name type="scientific">marine sediment metagenome</name>
    <dbReference type="NCBI Taxonomy" id="412755"/>
    <lineage>
        <taxon>unclassified sequences</taxon>
        <taxon>metagenomes</taxon>
        <taxon>ecological metagenomes</taxon>
    </lineage>
</organism>
<dbReference type="PANTHER" id="PTHR31272:SF9">
    <property type="entry name" value="BLL1027 PROTEIN"/>
    <property type="match status" value="1"/>
</dbReference>
<feature type="transmembrane region" description="Helical" evidence="6">
    <location>
        <begin position="144"/>
        <end position="169"/>
    </location>
</feature>
<evidence type="ECO:0000313" key="8">
    <source>
        <dbReference type="EMBL" id="GAG96452.1"/>
    </source>
</evidence>
<feature type="domain" description="Cytochrome C biogenesis protein transmembrane" evidence="7">
    <location>
        <begin position="105"/>
        <end position="202"/>
    </location>
</feature>
<gene>
    <name evidence="8" type="ORF">S01H4_41082</name>
</gene>
<comment type="subcellular location">
    <subcellularLocation>
        <location evidence="1">Membrane</location>
        <topology evidence="1">Multi-pass membrane protein</topology>
    </subcellularLocation>
</comment>
<accession>X1CU42</accession>
<evidence type="ECO:0000256" key="4">
    <source>
        <dbReference type="ARBA" id="ARBA00022989"/>
    </source>
</evidence>
<dbReference type="GO" id="GO:0016020">
    <property type="term" value="C:membrane"/>
    <property type="evidence" value="ECO:0007669"/>
    <property type="project" value="UniProtKB-SubCell"/>
</dbReference>
<protein>
    <recommendedName>
        <fullName evidence="7">Cytochrome C biogenesis protein transmembrane domain-containing protein</fullName>
    </recommendedName>
</protein>
<comment type="similarity">
    <text evidence="2">Belongs to the DsbD family.</text>
</comment>
<evidence type="ECO:0000256" key="6">
    <source>
        <dbReference type="SAM" id="Phobius"/>
    </source>
</evidence>
<dbReference type="EMBL" id="BART01022445">
    <property type="protein sequence ID" value="GAG96452.1"/>
    <property type="molecule type" value="Genomic_DNA"/>
</dbReference>
<dbReference type="PANTHER" id="PTHR31272">
    <property type="entry name" value="CYTOCHROME C-TYPE BIOGENESIS PROTEIN HI_1454-RELATED"/>
    <property type="match status" value="1"/>
</dbReference>
<dbReference type="InterPro" id="IPR003834">
    <property type="entry name" value="Cyt_c_assmbl_TM_dom"/>
</dbReference>
<reference evidence="8" key="1">
    <citation type="journal article" date="2014" name="Front. Microbiol.">
        <title>High frequency of phylogenetically diverse reductive dehalogenase-homologous genes in deep subseafloor sedimentary metagenomes.</title>
        <authorList>
            <person name="Kawai M."/>
            <person name="Futagami T."/>
            <person name="Toyoda A."/>
            <person name="Takaki Y."/>
            <person name="Nishi S."/>
            <person name="Hori S."/>
            <person name="Arai W."/>
            <person name="Tsubouchi T."/>
            <person name="Morono Y."/>
            <person name="Uchiyama I."/>
            <person name="Ito T."/>
            <person name="Fujiyama A."/>
            <person name="Inagaki F."/>
            <person name="Takami H."/>
        </authorList>
    </citation>
    <scope>NUCLEOTIDE SEQUENCE</scope>
    <source>
        <strain evidence="8">Expedition CK06-06</strain>
    </source>
</reference>
<feature type="transmembrane region" description="Helical" evidence="6">
    <location>
        <begin position="37"/>
        <end position="58"/>
    </location>
</feature>
<keyword evidence="4 6" id="KW-1133">Transmembrane helix</keyword>
<evidence type="ECO:0000256" key="2">
    <source>
        <dbReference type="ARBA" id="ARBA00006143"/>
    </source>
</evidence>
<evidence type="ECO:0000259" key="7">
    <source>
        <dbReference type="Pfam" id="PF02683"/>
    </source>
</evidence>
<keyword evidence="3 6" id="KW-0812">Transmembrane</keyword>
<sequence length="216" mass="24197">TTTKKSTLMSLTFSLGFCLMFAIIAVLFIIITGFIRYTFFLKLFSGIVIICLSIYLFFTKQITRKTPFYESFKNSDVIESNSNSYIDDENNEPIDASTLENKTIKYKGYSGSFILGFSLGSAWIGCITPIYLVIVTIASNQEDFIGGLILFFLYALGIMIPYIIIGATIGKLNQRFFVKLIKFGSKLQKIFAIILLYIGIELTLSAFGITGLLPFI</sequence>
<name>X1CU42_9ZZZZ</name>
<keyword evidence="5 6" id="KW-0472">Membrane</keyword>
<dbReference type="InterPro" id="IPR051790">
    <property type="entry name" value="Cytochrome_c-biogenesis_DsbD"/>
</dbReference>
<proteinExistence type="inferred from homology"/>
<feature type="transmembrane region" description="Helical" evidence="6">
    <location>
        <begin position="190"/>
        <end position="213"/>
    </location>
</feature>
<evidence type="ECO:0000256" key="1">
    <source>
        <dbReference type="ARBA" id="ARBA00004141"/>
    </source>
</evidence>
<feature type="transmembrane region" description="Helical" evidence="6">
    <location>
        <begin position="113"/>
        <end position="138"/>
    </location>
</feature>
<feature type="non-terminal residue" evidence="8">
    <location>
        <position position="1"/>
    </location>
</feature>
<feature type="transmembrane region" description="Helical" evidence="6">
    <location>
        <begin position="12"/>
        <end position="31"/>
    </location>
</feature>
<dbReference type="AlphaFoldDB" id="X1CU42"/>
<dbReference type="GO" id="GO:0017004">
    <property type="term" value="P:cytochrome complex assembly"/>
    <property type="evidence" value="ECO:0007669"/>
    <property type="project" value="InterPro"/>
</dbReference>
<evidence type="ECO:0000256" key="3">
    <source>
        <dbReference type="ARBA" id="ARBA00022692"/>
    </source>
</evidence>